<accession>A0A5B2X456</accession>
<organism evidence="2 3">
    <name type="scientific">Solihabitans fulvus</name>
    <dbReference type="NCBI Taxonomy" id="1892852"/>
    <lineage>
        <taxon>Bacteria</taxon>
        <taxon>Bacillati</taxon>
        <taxon>Actinomycetota</taxon>
        <taxon>Actinomycetes</taxon>
        <taxon>Pseudonocardiales</taxon>
        <taxon>Pseudonocardiaceae</taxon>
        <taxon>Solihabitans</taxon>
    </lineage>
</organism>
<protein>
    <submittedName>
        <fullName evidence="2">VgrG-related protein</fullName>
    </submittedName>
</protein>
<dbReference type="SUPFAM" id="SSF69255">
    <property type="entry name" value="gp5 N-terminal domain-like"/>
    <property type="match status" value="1"/>
</dbReference>
<dbReference type="Gene3D" id="2.30.110.50">
    <property type="match status" value="1"/>
</dbReference>
<dbReference type="RefSeq" id="WP_149852068.1">
    <property type="nucleotide sequence ID" value="NZ_VUOB01000042.1"/>
</dbReference>
<comment type="caution">
    <text evidence="2">The sequence shown here is derived from an EMBL/GenBank/DDBJ whole genome shotgun (WGS) entry which is preliminary data.</text>
</comment>
<dbReference type="EMBL" id="VUOB01000042">
    <property type="protein sequence ID" value="KAA2258087.1"/>
    <property type="molecule type" value="Genomic_DNA"/>
</dbReference>
<dbReference type="Proteomes" id="UP000323454">
    <property type="component" value="Unassembled WGS sequence"/>
</dbReference>
<proteinExistence type="predicted"/>
<evidence type="ECO:0000259" key="1">
    <source>
        <dbReference type="Pfam" id="PF04717"/>
    </source>
</evidence>
<dbReference type="Gene3D" id="4.10.220.110">
    <property type="match status" value="1"/>
</dbReference>
<dbReference type="NCBIfam" id="NF033848">
    <property type="entry name" value="VgrG_rel"/>
    <property type="match status" value="1"/>
</dbReference>
<name>A0A5B2X456_9PSEU</name>
<dbReference type="InterPro" id="IPR006531">
    <property type="entry name" value="Gp5/Vgr_OB"/>
</dbReference>
<gene>
    <name evidence="2" type="ORF">F0L68_24235</name>
</gene>
<dbReference type="Pfam" id="PF04717">
    <property type="entry name" value="Phage_base_V"/>
    <property type="match status" value="1"/>
</dbReference>
<dbReference type="InterPro" id="IPR047702">
    <property type="entry name" value="VgrG-rel"/>
</dbReference>
<dbReference type="OrthoDB" id="1907165at2"/>
<dbReference type="AlphaFoldDB" id="A0A5B2X456"/>
<feature type="domain" description="Gp5/Type VI secretion system Vgr protein OB-fold" evidence="1">
    <location>
        <begin position="380"/>
        <end position="453"/>
    </location>
</feature>
<dbReference type="InterPro" id="IPR037026">
    <property type="entry name" value="Vgr_OB-fold_dom_sf"/>
</dbReference>
<keyword evidence="3" id="KW-1185">Reference proteome</keyword>
<reference evidence="2 3" key="1">
    <citation type="submission" date="2019-09" db="EMBL/GenBank/DDBJ databases">
        <title>Goodfellowia gen. nov., a new genus of the Pseudonocardineae related to Actinoalloteichus, containing Goodfellowia coeruleoviolacea gen. nov., comb. nov. gen. nov., comb. nov.</title>
        <authorList>
            <person name="Labeda D."/>
        </authorList>
    </citation>
    <scope>NUCLEOTIDE SEQUENCE [LARGE SCALE GENOMIC DNA]</scope>
    <source>
        <strain evidence="2 3">AN110305</strain>
    </source>
</reference>
<evidence type="ECO:0000313" key="3">
    <source>
        <dbReference type="Proteomes" id="UP000323454"/>
    </source>
</evidence>
<dbReference type="Pfam" id="PF05954">
    <property type="entry name" value="Phage_GPD"/>
    <property type="match status" value="1"/>
</dbReference>
<reference evidence="2 3" key="2">
    <citation type="submission" date="2019-09" db="EMBL/GenBank/DDBJ databases">
        <authorList>
            <person name="Jin C."/>
        </authorList>
    </citation>
    <scope>NUCLEOTIDE SEQUENCE [LARGE SCALE GENOMIC DNA]</scope>
    <source>
        <strain evidence="2 3">AN110305</strain>
    </source>
</reference>
<dbReference type="Gene3D" id="3.55.50.10">
    <property type="entry name" value="Baseplate protein-like domains"/>
    <property type="match status" value="1"/>
</dbReference>
<sequence>MSGEARSFTADPVVSVAGPLPPIWQEQLVRTVVDENVGLPSEATLTFRDPYHELLTQTGITIGLPLKVSVVISEGQAAKQLFFGEVTSLELDIDSTGSFTVVRAMSRAHRLLRGRRVVAFRNMTAAAIVRKVAGNAGLATGRVEAPAIVYPGLTQAGVSDWDFLQDLAAQLGAVVRVDDTGHLDFIAQTPAAGAPTPGTPATASPFVLEYGRNLMALRAVLSAVDQVDSVQVRSWNVDAKWANVANRASTPSSTVRPGLTGPGSFGPATALVTGTPYGTHAEATAAAAALAESMSSGVGELEAVVEGEPQLRAGTPVTLSNAGADFSGRYTASAVQHVLDADSGYRTTVLVSATPDRTLAGLTAGATQRARAPRFPGVATAIVTNIREPGRSERGQVKLKFPWLDEMYESDWVRTVQWGGQGGGVFSPEVNDEVLVGFEQGSIDRPYVLGGLYNGVDAPSPHHVPLIDSAGKVNRRSLVSRKGHRLELVDGLTGPPGVRVASGDDRLEIRLDDAKKTIDITVFSAGGTGPLSSIKLSPRGIALDAGTGSLTLSAGSISIDAGAGSLTQSAGSISVDGRASVEIDGGALARLRGRLIEIN</sequence>
<evidence type="ECO:0000313" key="2">
    <source>
        <dbReference type="EMBL" id="KAA2258087.1"/>
    </source>
</evidence>
<dbReference type="Gene3D" id="2.40.50.230">
    <property type="entry name" value="Gp5 N-terminal domain"/>
    <property type="match status" value="1"/>
</dbReference>
<dbReference type="SUPFAM" id="SSF69279">
    <property type="entry name" value="Phage tail proteins"/>
    <property type="match status" value="1"/>
</dbReference>